<proteinExistence type="predicted"/>
<accession>A0A4Y2V701</accession>
<evidence type="ECO:0000313" key="1">
    <source>
        <dbReference type="EMBL" id="GBO21059.1"/>
    </source>
</evidence>
<keyword evidence="2" id="KW-1185">Reference proteome</keyword>
<reference evidence="1 2" key="1">
    <citation type="journal article" date="2019" name="Sci. Rep.">
        <title>Orb-weaving spider Araneus ventricosus genome elucidates the spidroin gene catalogue.</title>
        <authorList>
            <person name="Kono N."/>
            <person name="Nakamura H."/>
            <person name="Ohtoshi R."/>
            <person name="Moran D.A.P."/>
            <person name="Shinohara A."/>
            <person name="Yoshida Y."/>
            <person name="Fujiwara M."/>
            <person name="Mori M."/>
            <person name="Tomita M."/>
            <person name="Arakawa K."/>
        </authorList>
    </citation>
    <scope>NUCLEOTIDE SEQUENCE [LARGE SCALE GENOMIC DNA]</scope>
</reference>
<organism evidence="1 2">
    <name type="scientific">Araneus ventricosus</name>
    <name type="common">Orbweaver spider</name>
    <name type="synonym">Epeira ventricosa</name>
    <dbReference type="NCBI Taxonomy" id="182803"/>
    <lineage>
        <taxon>Eukaryota</taxon>
        <taxon>Metazoa</taxon>
        <taxon>Ecdysozoa</taxon>
        <taxon>Arthropoda</taxon>
        <taxon>Chelicerata</taxon>
        <taxon>Arachnida</taxon>
        <taxon>Araneae</taxon>
        <taxon>Araneomorphae</taxon>
        <taxon>Entelegynae</taxon>
        <taxon>Araneoidea</taxon>
        <taxon>Araneidae</taxon>
        <taxon>Araneus</taxon>
    </lineage>
</organism>
<gene>
    <name evidence="1" type="ORF">AVEN_68714_1</name>
</gene>
<dbReference type="EMBL" id="BGPR01044312">
    <property type="protein sequence ID" value="GBO21059.1"/>
    <property type="molecule type" value="Genomic_DNA"/>
</dbReference>
<comment type="caution">
    <text evidence="1">The sequence shown here is derived from an EMBL/GenBank/DDBJ whole genome shotgun (WGS) entry which is preliminary data.</text>
</comment>
<evidence type="ECO:0000313" key="2">
    <source>
        <dbReference type="Proteomes" id="UP000499080"/>
    </source>
</evidence>
<dbReference type="Proteomes" id="UP000499080">
    <property type="component" value="Unassembled WGS sequence"/>
</dbReference>
<dbReference type="AlphaFoldDB" id="A0A4Y2V701"/>
<sequence>MSHRTTTTWMRRYRHAIGHHPENEKFKRRHAQCAELLDQGVTAFLQMRTCIKNGFQCQMECVLPEQLKSVLFEQCQVCDRHFSQSPVLVHLGKINKKFACLTLLEDLPSTGDTLSALPSAASQS</sequence>
<protein>
    <submittedName>
        <fullName evidence="1">Uncharacterized protein</fullName>
    </submittedName>
</protein>
<name>A0A4Y2V701_ARAVE</name>